<dbReference type="SMART" id="SM01043">
    <property type="entry name" value="BTAD"/>
    <property type="match status" value="1"/>
</dbReference>
<accession>A0A3N1GBP5</accession>
<feature type="domain" description="Bacterial transcriptional activator" evidence="2">
    <location>
        <begin position="867"/>
        <end position="1002"/>
    </location>
</feature>
<sequence length="1009" mass="106613">MPALATNPFAGRVTIVLAAAGYGKTRAVRAWLGDTAATWHSGADLAGEAATGDGDRVTVVDDLHLASAGALAAWLAPALKAGSRLILVTRSPVPGAVLRSFPDVAVEVGPARLALTPERTARLLRRRYGLADRDLAARVHRLTCGWPVLTHHLGAALAADPALADAGGPSEETLAVPGTPVAGYLAAEVLDVLPAAGRRLLADAALLGYICAELAAELGYPRPGQAVGELARVGLVTSPTPGHPWYRPVPMVAAVVGVGGRRPASRSARVLAVAADWHGRNNRPAEALRLRLAADDHAGCASIVAAYGTELLAGGAATEVVTAVRALPPRFRDHRIELLLAEGLEIIGDSAGAVAAYAVLAGDAERLPPAIAWRYGVAVYLWGDPRQALDILRRGALAREDTADEALLLAWTAAAHWLAGDTASCRDRAVRAHRAAAAARDDRALATAHVALALCANLDGDPVALRTHYARALDLAEAAGDVVQAIRIRANLAAGLEREARFPEALQMVRPAVALAERCGHASMLAMSLCNEAALLHRLGHLDDAVGRHRRSVELYQRIGSDKVAYPLNGLGDIHRQRGRHSEARAAYEEAVRAATRDGNRQSLVPGLAGLARVIDGDPAAAAEIAARALGVAVGPQRTAALLAAGWVALRSGDRCYVQRQSMAAADSARCHRDHTGLAEALELRAAASDPHEARQALAEALAIWRSGDAVLDAGRVSIALAALPGTRAEDRLAARLATTRLTAAGVMLPPPSPPVVGEPAAVRIRVLGGFTVLIDGEPVPASTWKSRKARDLLRILIARRGRPVPREELIELLWGEAAGDPGVGHRLAVALSTARGVLDPRRCAPSDHFIAAALANLRVSLDRLDIDVEAFLRDAADGLRLLADGAGDDAQIALAAADRRYTGDVYDDEPYDDWARPLREHARAVRLDVLRAMADLRRGRGELDEAVRYLRRILEVEPYDERAHRTLVGVLTDDGRHGEARRALARYAAAMREIGVATPVIQASPTSF</sequence>
<dbReference type="SMART" id="SM00028">
    <property type="entry name" value="TPR"/>
    <property type="match status" value="4"/>
</dbReference>
<proteinExistence type="predicted"/>
<protein>
    <submittedName>
        <fullName evidence="3">DNA-binding SARP family transcriptional activator</fullName>
    </submittedName>
</protein>
<dbReference type="InterPro" id="IPR051677">
    <property type="entry name" value="AfsR-DnrI-RedD_regulator"/>
</dbReference>
<dbReference type="Gene3D" id="1.10.10.10">
    <property type="entry name" value="Winged helix-like DNA-binding domain superfamily/Winged helix DNA-binding domain"/>
    <property type="match status" value="1"/>
</dbReference>
<keyword evidence="3" id="KW-0238">DNA-binding</keyword>
<evidence type="ECO:0000256" key="1">
    <source>
        <dbReference type="PROSITE-ProRule" id="PRU00339"/>
    </source>
</evidence>
<gene>
    <name evidence="3" type="ORF">EDD30_0326</name>
</gene>
<dbReference type="PANTHER" id="PTHR35807">
    <property type="entry name" value="TRANSCRIPTIONAL REGULATOR REDD-RELATED"/>
    <property type="match status" value="1"/>
</dbReference>
<dbReference type="InterPro" id="IPR011990">
    <property type="entry name" value="TPR-like_helical_dom_sf"/>
</dbReference>
<dbReference type="OrthoDB" id="134985at2"/>
<dbReference type="PROSITE" id="PS50005">
    <property type="entry name" value="TPR"/>
    <property type="match status" value="1"/>
</dbReference>
<evidence type="ECO:0000313" key="4">
    <source>
        <dbReference type="Proteomes" id="UP000271683"/>
    </source>
</evidence>
<reference evidence="3 4" key="1">
    <citation type="submission" date="2018-11" db="EMBL/GenBank/DDBJ databases">
        <title>Sequencing the genomes of 1000 actinobacteria strains.</title>
        <authorList>
            <person name="Klenk H.-P."/>
        </authorList>
    </citation>
    <scope>NUCLEOTIDE SEQUENCE [LARGE SCALE GENOMIC DNA]</scope>
    <source>
        <strain evidence="3 4">DSM 43634</strain>
    </source>
</reference>
<dbReference type="Proteomes" id="UP000271683">
    <property type="component" value="Unassembled WGS sequence"/>
</dbReference>
<dbReference type="GO" id="GO:0006355">
    <property type="term" value="P:regulation of DNA-templated transcription"/>
    <property type="evidence" value="ECO:0007669"/>
    <property type="project" value="InterPro"/>
</dbReference>
<evidence type="ECO:0000259" key="2">
    <source>
        <dbReference type="SMART" id="SM01043"/>
    </source>
</evidence>
<dbReference type="InterPro" id="IPR019734">
    <property type="entry name" value="TPR_rpt"/>
</dbReference>
<comment type="caution">
    <text evidence="3">The sequence shown here is derived from an EMBL/GenBank/DDBJ whole genome shotgun (WGS) entry which is preliminary data.</text>
</comment>
<dbReference type="Pfam" id="PF13424">
    <property type="entry name" value="TPR_12"/>
    <property type="match status" value="1"/>
</dbReference>
<dbReference type="InterPro" id="IPR005158">
    <property type="entry name" value="BTAD"/>
</dbReference>
<dbReference type="GO" id="GO:0003677">
    <property type="term" value="F:DNA binding"/>
    <property type="evidence" value="ECO:0007669"/>
    <property type="project" value="UniProtKB-KW"/>
</dbReference>
<dbReference type="SUPFAM" id="SSF46894">
    <property type="entry name" value="C-terminal effector domain of the bipartite response regulators"/>
    <property type="match status" value="1"/>
</dbReference>
<dbReference type="InterPro" id="IPR036388">
    <property type="entry name" value="WH-like_DNA-bd_sf"/>
</dbReference>
<evidence type="ECO:0000313" key="3">
    <source>
        <dbReference type="EMBL" id="ROP27640.1"/>
    </source>
</evidence>
<dbReference type="Pfam" id="PF03704">
    <property type="entry name" value="BTAD"/>
    <property type="match status" value="1"/>
</dbReference>
<dbReference type="SUPFAM" id="SSF48452">
    <property type="entry name" value="TPR-like"/>
    <property type="match status" value="2"/>
</dbReference>
<dbReference type="RefSeq" id="WP_123678014.1">
    <property type="nucleotide sequence ID" value="NZ_RJKL01000001.1"/>
</dbReference>
<dbReference type="EMBL" id="RJKL01000001">
    <property type="protein sequence ID" value="ROP27640.1"/>
    <property type="molecule type" value="Genomic_DNA"/>
</dbReference>
<organism evidence="3 4">
    <name type="scientific">Couchioplanes caeruleus</name>
    <dbReference type="NCBI Taxonomy" id="56438"/>
    <lineage>
        <taxon>Bacteria</taxon>
        <taxon>Bacillati</taxon>
        <taxon>Actinomycetota</taxon>
        <taxon>Actinomycetes</taxon>
        <taxon>Micromonosporales</taxon>
        <taxon>Micromonosporaceae</taxon>
        <taxon>Couchioplanes</taxon>
    </lineage>
</organism>
<dbReference type="Gene3D" id="1.25.40.10">
    <property type="entry name" value="Tetratricopeptide repeat domain"/>
    <property type="match status" value="2"/>
</dbReference>
<dbReference type="InterPro" id="IPR016032">
    <property type="entry name" value="Sig_transdc_resp-reg_C-effctor"/>
</dbReference>
<keyword evidence="1" id="KW-0802">TPR repeat</keyword>
<dbReference type="AlphaFoldDB" id="A0A3N1GBP5"/>
<feature type="repeat" description="TPR" evidence="1">
    <location>
        <begin position="928"/>
        <end position="961"/>
    </location>
</feature>
<name>A0A3N1GBP5_9ACTN</name>